<evidence type="ECO:0000256" key="4">
    <source>
        <dbReference type="ARBA" id="ARBA00022989"/>
    </source>
</evidence>
<dbReference type="GO" id="GO:0008049">
    <property type="term" value="P:male courtship behavior"/>
    <property type="evidence" value="ECO:0000318"/>
    <property type="project" value="GO_Central"/>
</dbReference>
<keyword evidence="4 8" id="KW-1133">Transmembrane helix</keyword>
<evidence type="ECO:0000313" key="9">
    <source>
        <dbReference type="EMBL" id="ABY40614.1"/>
    </source>
</evidence>
<dbReference type="PANTHER" id="PTHR21143:SF133">
    <property type="entry name" value="GUSTATORY AND PHEROMONE RECEPTOR 32A-RELATED"/>
    <property type="match status" value="1"/>
</dbReference>
<comment type="similarity">
    <text evidence="8">Belongs to the insect chemoreceptor superfamily. Gustatory receptor (GR) family.</text>
</comment>
<keyword evidence="2 8" id="KW-1003">Cell membrane</keyword>
<evidence type="ECO:0000256" key="8">
    <source>
        <dbReference type="RuleBase" id="RU363108"/>
    </source>
</evidence>
<organism evidence="9">
    <name type="scientific">Tribolium castaneum</name>
    <name type="common">Red flour beetle</name>
    <dbReference type="NCBI Taxonomy" id="7070"/>
    <lineage>
        <taxon>Eukaryota</taxon>
        <taxon>Metazoa</taxon>
        <taxon>Ecdysozoa</taxon>
        <taxon>Arthropoda</taxon>
        <taxon>Hexapoda</taxon>
        <taxon>Insecta</taxon>
        <taxon>Pterygota</taxon>
        <taxon>Neoptera</taxon>
        <taxon>Endopterygota</taxon>
        <taxon>Coleoptera</taxon>
        <taxon>Polyphaga</taxon>
        <taxon>Cucujiformia</taxon>
        <taxon>Tenebrionidae</taxon>
        <taxon>Tenebrionidae incertae sedis</taxon>
        <taxon>Tribolium</taxon>
    </lineage>
</organism>
<gene>
    <name evidence="9" type="primary">Gr98</name>
    <name evidence="10" type="synonym">TcGr173</name>
    <name evidence="10" type="ORF">TcasGA2_TC030260</name>
</gene>
<dbReference type="GO" id="GO:0030424">
    <property type="term" value="C:axon"/>
    <property type="evidence" value="ECO:0000318"/>
    <property type="project" value="GO_Central"/>
</dbReference>
<dbReference type="HOGENOM" id="CLU_063136_0_0_1"/>
<evidence type="ECO:0000256" key="6">
    <source>
        <dbReference type="ARBA" id="ARBA00023170"/>
    </source>
</evidence>
<comment type="subcellular location">
    <subcellularLocation>
        <location evidence="1 8">Cell membrane</location>
        <topology evidence="1 8">Multi-pass membrane protein</topology>
    </subcellularLocation>
</comment>
<keyword evidence="7 8" id="KW-0807">Transducer</keyword>
<reference evidence="10 11" key="2">
    <citation type="journal article" date="2008" name="Nature">
        <title>The genome of the model beetle and pest Tribolium castaneum.</title>
        <authorList>
            <consortium name="Tribolium Genome Sequencing Consortium"/>
            <person name="Richards S."/>
            <person name="Gibbs R.A."/>
            <person name="Weinstock G.M."/>
            <person name="Brown S.J."/>
            <person name="Denell R."/>
            <person name="Beeman R.W."/>
            <person name="Gibbs R."/>
            <person name="Beeman R.W."/>
            <person name="Brown S.J."/>
            <person name="Bucher G."/>
            <person name="Friedrich M."/>
            <person name="Grimmelikhuijzen C.J."/>
            <person name="Klingler M."/>
            <person name="Lorenzen M."/>
            <person name="Richards S."/>
            <person name="Roth S."/>
            <person name="Schroder R."/>
            <person name="Tautz D."/>
            <person name="Zdobnov E.M."/>
            <person name="Muzny D."/>
            <person name="Gibbs R.A."/>
            <person name="Weinstock G.M."/>
            <person name="Attaway T."/>
            <person name="Bell S."/>
            <person name="Buhay C.J."/>
            <person name="Chandrabose M.N."/>
            <person name="Chavez D."/>
            <person name="Clerk-Blankenburg K.P."/>
            <person name="Cree A."/>
            <person name="Dao M."/>
            <person name="Davis C."/>
            <person name="Chacko J."/>
            <person name="Dinh H."/>
            <person name="Dugan-Rocha S."/>
            <person name="Fowler G."/>
            <person name="Garner T.T."/>
            <person name="Garnes J."/>
            <person name="Gnirke A."/>
            <person name="Hawes A."/>
            <person name="Hernandez J."/>
            <person name="Hines S."/>
            <person name="Holder M."/>
            <person name="Hume J."/>
            <person name="Jhangiani S.N."/>
            <person name="Joshi V."/>
            <person name="Khan Z.M."/>
            <person name="Jackson L."/>
            <person name="Kovar C."/>
            <person name="Kowis A."/>
            <person name="Lee S."/>
            <person name="Lewis L.R."/>
            <person name="Margolis J."/>
            <person name="Morgan M."/>
            <person name="Nazareth L.V."/>
            <person name="Nguyen N."/>
            <person name="Okwuonu G."/>
            <person name="Parker D."/>
            <person name="Richards S."/>
            <person name="Ruiz S.J."/>
            <person name="Santibanez J."/>
            <person name="Savard J."/>
            <person name="Scherer S.E."/>
            <person name="Schneider B."/>
            <person name="Sodergren E."/>
            <person name="Tautz D."/>
            <person name="Vattahil S."/>
            <person name="Villasana D."/>
            <person name="White C.S."/>
            <person name="Wright R."/>
            <person name="Park Y."/>
            <person name="Beeman R.W."/>
            <person name="Lord J."/>
            <person name="Oppert B."/>
            <person name="Lorenzen M."/>
            <person name="Brown S."/>
            <person name="Wang L."/>
            <person name="Savard J."/>
            <person name="Tautz D."/>
            <person name="Richards S."/>
            <person name="Weinstock G."/>
            <person name="Gibbs R.A."/>
            <person name="Liu Y."/>
            <person name="Worley K."/>
            <person name="Weinstock G."/>
            <person name="Elsik C.G."/>
            <person name="Reese J.T."/>
            <person name="Elhaik E."/>
            <person name="Landan G."/>
            <person name="Graur D."/>
            <person name="Arensburger P."/>
            <person name="Atkinson P."/>
            <person name="Beeman R.W."/>
            <person name="Beidler J."/>
            <person name="Brown S.J."/>
            <person name="Demuth J.P."/>
            <person name="Drury D.W."/>
            <person name="Du Y.Z."/>
            <person name="Fujiwara H."/>
            <person name="Lorenzen M."/>
            <person name="Maselli V."/>
            <person name="Osanai M."/>
            <person name="Park Y."/>
            <person name="Robertson H.M."/>
            <person name="Tu Z."/>
            <person name="Wang J.J."/>
            <person name="Wang S."/>
            <person name="Richards S."/>
            <person name="Song H."/>
            <person name="Zhang L."/>
            <person name="Sodergren E."/>
            <person name="Werner D."/>
            <person name="Stanke M."/>
            <person name="Morgenstern B."/>
            <person name="Solovyev V."/>
            <person name="Kosarev P."/>
            <person name="Brown G."/>
            <person name="Chen H.C."/>
            <person name="Ermolaeva O."/>
            <person name="Hlavina W."/>
            <person name="Kapustin Y."/>
            <person name="Kiryutin B."/>
            <person name="Kitts P."/>
            <person name="Maglott D."/>
            <person name="Pruitt K."/>
            <person name="Sapojnikov V."/>
            <person name="Souvorov A."/>
            <person name="Mackey A.J."/>
            <person name="Waterhouse R.M."/>
            <person name="Wyder S."/>
            <person name="Zdobnov E.M."/>
            <person name="Zdobnov E.M."/>
            <person name="Wyder S."/>
            <person name="Kriventseva E.V."/>
            <person name="Kadowaki T."/>
            <person name="Bork P."/>
            <person name="Aranda M."/>
            <person name="Bao R."/>
            <person name="Beermann A."/>
            <person name="Berns N."/>
            <person name="Bolognesi R."/>
            <person name="Bonneton F."/>
            <person name="Bopp D."/>
            <person name="Brown S.J."/>
            <person name="Bucher G."/>
            <person name="Butts T."/>
            <person name="Chaumot A."/>
            <person name="Denell R.E."/>
            <person name="Ferrier D.E."/>
            <person name="Friedrich M."/>
            <person name="Gordon C.M."/>
            <person name="Jindra M."/>
            <person name="Klingler M."/>
            <person name="Lan Q."/>
            <person name="Lattorff H.M."/>
            <person name="Laudet V."/>
            <person name="von Levetsow C."/>
            <person name="Liu Z."/>
            <person name="Lutz R."/>
            <person name="Lynch J.A."/>
            <person name="da Fonseca R.N."/>
            <person name="Posnien N."/>
            <person name="Reuter R."/>
            <person name="Roth S."/>
            <person name="Savard J."/>
            <person name="Schinko J.B."/>
            <person name="Schmitt C."/>
            <person name="Schoppmeier M."/>
            <person name="Schroder R."/>
            <person name="Shippy T.D."/>
            <person name="Simonnet F."/>
            <person name="Marques-Souza H."/>
            <person name="Tautz D."/>
            <person name="Tomoyasu Y."/>
            <person name="Trauner J."/>
            <person name="Van der Zee M."/>
            <person name="Vervoort M."/>
            <person name="Wittkopp N."/>
            <person name="Wimmer E.A."/>
            <person name="Yang X."/>
            <person name="Jones A.K."/>
            <person name="Sattelle D.B."/>
            <person name="Ebert P.R."/>
            <person name="Nelson D."/>
            <person name="Scott J.G."/>
            <person name="Beeman R.W."/>
            <person name="Muthukrishnan S."/>
            <person name="Kramer K.J."/>
            <person name="Arakane Y."/>
            <person name="Beeman R.W."/>
            <person name="Zhu Q."/>
            <person name="Hogenkamp D."/>
            <person name="Dixit R."/>
            <person name="Oppert B."/>
            <person name="Jiang H."/>
            <person name="Zou Z."/>
            <person name="Marshall J."/>
            <person name="Elpidina E."/>
            <person name="Vinokurov K."/>
            <person name="Oppert C."/>
            <person name="Zou Z."/>
            <person name="Evans J."/>
            <person name="Lu Z."/>
            <person name="Zhao P."/>
            <person name="Sumathipala N."/>
            <person name="Altincicek B."/>
            <person name="Vilcinskas A."/>
            <person name="Williams M."/>
            <person name="Hultmark D."/>
            <person name="Hetru C."/>
            <person name="Jiang H."/>
            <person name="Grimmelikhuijzen C.J."/>
            <person name="Hauser F."/>
            <person name="Cazzamali G."/>
            <person name="Williamson M."/>
            <person name="Park Y."/>
            <person name="Li B."/>
            <person name="Tanaka Y."/>
            <person name="Predel R."/>
            <person name="Neupert S."/>
            <person name="Schachtner J."/>
            <person name="Verleyen P."/>
            <person name="Raible F."/>
            <person name="Bork P."/>
            <person name="Friedrich M."/>
            <person name="Walden K.K."/>
            <person name="Robertson H.M."/>
            <person name="Angeli S."/>
            <person name="Foret S."/>
            <person name="Bucher G."/>
            <person name="Schuetz S."/>
            <person name="Maleszka R."/>
            <person name="Wimmer E.A."/>
            <person name="Beeman R.W."/>
            <person name="Lorenzen M."/>
            <person name="Tomoyasu Y."/>
            <person name="Miller S.C."/>
            <person name="Grossmann D."/>
            <person name="Bucher G."/>
        </authorList>
    </citation>
    <scope>NUCLEOTIDE SEQUENCE [LARGE SCALE GENOMIC DNA]</scope>
    <source>
        <strain evidence="10 11">Georgia GA2</strain>
    </source>
</reference>
<evidence type="ECO:0000256" key="3">
    <source>
        <dbReference type="ARBA" id="ARBA00022692"/>
    </source>
</evidence>
<keyword evidence="3 8" id="KW-0812">Transmembrane</keyword>
<keyword evidence="11" id="KW-1185">Reference proteome</keyword>
<dbReference type="EMBL" id="EU170089">
    <property type="protein sequence ID" value="ABY40614.1"/>
    <property type="molecule type" value="Genomic_DNA"/>
</dbReference>
<feature type="transmembrane region" description="Helical" evidence="8">
    <location>
        <begin position="349"/>
        <end position="367"/>
    </location>
</feature>
<evidence type="ECO:0000256" key="5">
    <source>
        <dbReference type="ARBA" id="ARBA00023136"/>
    </source>
</evidence>
<protein>
    <recommendedName>
        <fullName evidence="8">Gustatory receptor</fullName>
    </recommendedName>
</protein>
<name>B8PUP3_TRICA</name>
<dbReference type="GO" id="GO:0050909">
    <property type="term" value="P:sensory perception of taste"/>
    <property type="evidence" value="ECO:0007669"/>
    <property type="project" value="InterPro"/>
</dbReference>
<reference evidence="9" key="1">
    <citation type="submission" date="2007-09" db="EMBL/GenBank/DDBJ databases">
        <title>Characterization of Tribolium castaneum chemoreceptors.</title>
        <authorList>
            <person name="Abdel-latief M."/>
        </authorList>
    </citation>
    <scope>NUCLEOTIDE SEQUENCE</scope>
    <source>
        <tissue evidence="9">Gustatory organ</tissue>
    </source>
</reference>
<feature type="transmembrane region" description="Helical" evidence="8">
    <location>
        <begin position="163"/>
        <end position="188"/>
    </location>
</feature>
<dbReference type="GO" id="GO:0007165">
    <property type="term" value="P:signal transduction"/>
    <property type="evidence" value="ECO:0007669"/>
    <property type="project" value="UniProtKB-KW"/>
</dbReference>
<dbReference type="GO" id="GO:0030425">
    <property type="term" value="C:dendrite"/>
    <property type="evidence" value="ECO:0000318"/>
    <property type="project" value="GO_Central"/>
</dbReference>
<dbReference type="Pfam" id="PF08395">
    <property type="entry name" value="7tm_7"/>
    <property type="match status" value="1"/>
</dbReference>
<dbReference type="AlphaFoldDB" id="B8PUP3"/>
<feature type="transmembrane region" description="Helical" evidence="8">
    <location>
        <begin position="132"/>
        <end position="157"/>
    </location>
</feature>
<dbReference type="GO" id="GO:0005886">
    <property type="term" value="C:plasma membrane"/>
    <property type="evidence" value="ECO:0007669"/>
    <property type="project" value="UniProtKB-SubCell"/>
</dbReference>
<comment type="function">
    <text evidence="8">Gustatory receptor which mediates acceptance or avoidance behavior, depending on its substrates.</text>
</comment>
<evidence type="ECO:0000256" key="7">
    <source>
        <dbReference type="ARBA" id="ARBA00023224"/>
    </source>
</evidence>
<evidence type="ECO:0000256" key="2">
    <source>
        <dbReference type="ARBA" id="ARBA00022475"/>
    </source>
</evidence>
<comment type="caution">
    <text evidence="8">Lacks conserved residue(s) required for the propagation of feature annotation.</text>
</comment>
<evidence type="ECO:0000313" key="11">
    <source>
        <dbReference type="Proteomes" id="UP000007266"/>
    </source>
</evidence>
<dbReference type="GO" id="GO:0043025">
    <property type="term" value="C:neuronal cell body"/>
    <property type="evidence" value="ECO:0000318"/>
    <property type="project" value="GO_Central"/>
</dbReference>
<evidence type="ECO:0000313" key="10">
    <source>
        <dbReference type="EMBL" id="EEZ99397.1"/>
    </source>
</evidence>
<evidence type="ECO:0000256" key="1">
    <source>
        <dbReference type="ARBA" id="ARBA00004651"/>
    </source>
</evidence>
<proteinExistence type="inferred from homology"/>
<feature type="transmembrane region" description="Helical" evidence="8">
    <location>
        <begin position="273"/>
        <end position="291"/>
    </location>
</feature>
<dbReference type="EMBL" id="KQ971314">
    <property type="protein sequence ID" value="EEZ99397.1"/>
    <property type="molecule type" value="Genomic_DNA"/>
</dbReference>
<reference evidence="10 11" key="3">
    <citation type="journal article" date="2010" name="Nucleic Acids Res.">
        <title>BeetleBase in 2010: revisions to provide comprehensive genomic information for Tribolium castaneum.</title>
        <authorList>
            <person name="Kim H.S."/>
            <person name="Murphy T."/>
            <person name="Xia J."/>
            <person name="Caragea D."/>
            <person name="Park Y."/>
            <person name="Beeman R.W."/>
            <person name="Lorenzen M.D."/>
            <person name="Butcher S."/>
            <person name="Manak J.R."/>
            <person name="Brown S.J."/>
        </authorList>
    </citation>
    <scope>GENOME REANNOTATION</scope>
    <source>
        <strain evidence="10 11">Georgia GA2</strain>
    </source>
</reference>
<feature type="transmembrane region" description="Helical" evidence="8">
    <location>
        <begin position="234"/>
        <end position="253"/>
    </location>
</feature>
<dbReference type="Proteomes" id="UP000007266">
    <property type="component" value="Linkage group 2"/>
</dbReference>
<dbReference type="GO" id="GO:0007635">
    <property type="term" value="P:chemosensory behavior"/>
    <property type="evidence" value="ECO:0000318"/>
    <property type="project" value="GO_Central"/>
</dbReference>
<dbReference type="InterPro" id="IPR013604">
    <property type="entry name" value="7TM_chemorcpt"/>
</dbReference>
<reference evidence="10" key="4">
    <citation type="submission" date="2014-11" db="EMBL/GenBank/DDBJ databases">
        <title>Tools and pipelines for BioNano data: molecule assembly pipeline and FASTA super scaffolding tool.</title>
        <authorList>
            <person name="Shelton J.M."/>
            <person name="Herndon N."/>
            <person name="Coleman C."/>
            <person name="Lu N."/>
            <person name="Brown S.J."/>
        </authorList>
    </citation>
    <scope>NUCLEOTIDE SEQUENCE</scope>
    <source>
        <strain evidence="10">Georgia GA2</strain>
    </source>
</reference>
<sequence length="373" mass="43851">MFWEPQDLCELALPLLKIWKYTGLLHYELHGKINSPDRRFVFKSSYFTLLIACLILGNLVVYMYYFDVTKDLKSCIVFIQMISNTVQNLGMIYTSHQKKSEFGVLFSRLLKMEKLISRKFGNKFLYNDILKYFLRVVLPKYSVVILVFVLNALYLFGANCEDLIYGACFYVGWIFDLNSELLLTFFLITVHQLYKKFNTGVKNNTNLGLRDINRIHSTLHDVTIILKDVAQGFIFYKLIPDFTCSVVGLYYLFTNGVDNFLNTFEKFLDLVLSLLGIPSIIVSNLYLMYLFEKISQEANETLEIVHKNCYNQKAPKKIFYKDKEIFYLKTIIRPAEFSIFGLFDFNFPFFYSMIVAVTTYLVYLVQFRQMEHV</sequence>
<feature type="transmembrane region" description="Helical" evidence="8">
    <location>
        <begin position="46"/>
        <end position="66"/>
    </location>
</feature>
<keyword evidence="5 8" id="KW-0472">Membrane</keyword>
<dbReference type="PANTHER" id="PTHR21143">
    <property type="entry name" value="INVERTEBRATE GUSTATORY RECEPTOR"/>
    <property type="match status" value="1"/>
</dbReference>
<accession>B8PUP3</accession>
<keyword evidence="6 8" id="KW-0675">Receptor</keyword>